<dbReference type="PROSITE" id="PS50198">
    <property type="entry name" value="PPIC_PPIASE_2"/>
    <property type="match status" value="1"/>
</dbReference>
<reference evidence="4" key="1">
    <citation type="journal article" date="2019" name="Int. J. Syst. Evol. Microbiol.">
        <title>The Global Catalogue of Microorganisms (GCM) 10K type strain sequencing project: providing services to taxonomists for standard genome sequencing and annotation.</title>
        <authorList>
            <consortium name="The Broad Institute Genomics Platform"/>
            <consortium name="The Broad Institute Genome Sequencing Center for Infectious Disease"/>
            <person name="Wu L."/>
            <person name="Ma J."/>
        </authorList>
    </citation>
    <scope>NUCLEOTIDE SEQUENCE [LARGE SCALE GENOMIC DNA]</scope>
    <source>
        <strain evidence="4">CCUG 56752</strain>
    </source>
</reference>
<dbReference type="Gene3D" id="3.10.50.40">
    <property type="match status" value="1"/>
</dbReference>
<dbReference type="InterPro" id="IPR046357">
    <property type="entry name" value="PPIase_dom_sf"/>
</dbReference>
<dbReference type="GO" id="GO:0003755">
    <property type="term" value="F:peptidyl-prolyl cis-trans isomerase activity"/>
    <property type="evidence" value="ECO:0007669"/>
    <property type="project" value="UniProtKB-EC"/>
</dbReference>
<evidence type="ECO:0000313" key="4">
    <source>
        <dbReference type="Proteomes" id="UP001597049"/>
    </source>
</evidence>
<organism evidence="3 4">
    <name type="scientific">Psychroflexus salinarum</name>
    <dbReference type="NCBI Taxonomy" id="546024"/>
    <lineage>
        <taxon>Bacteria</taxon>
        <taxon>Pseudomonadati</taxon>
        <taxon>Bacteroidota</taxon>
        <taxon>Flavobacteriia</taxon>
        <taxon>Flavobacteriales</taxon>
        <taxon>Flavobacteriaceae</taxon>
        <taxon>Psychroflexus</taxon>
    </lineage>
</organism>
<dbReference type="EMBL" id="JBHTIV010000006">
    <property type="protein sequence ID" value="MFD0932315.1"/>
    <property type="molecule type" value="Genomic_DNA"/>
</dbReference>
<dbReference type="EC" id="5.2.1.8" evidence="3"/>
<dbReference type="InterPro" id="IPR000297">
    <property type="entry name" value="PPIase_PpiC"/>
</dbReference>
<evidence type="ECO:0000259" key="2">
    <source>
        <dbReference type="PROSITE" id="PS50198"/>
    </source>
</evidence>
<proteinExistence type="predicted"/>
<keyword evidence="1 3" id="KW-0413">Isomerase</keyword>
<accession>A0ABW3GSZ8</accession>
<gene>
    <name evidence="3" type="ORF">ACFQ0R_06815</name>
</gene>
<protein>
    <submittedName>
        <fullName evidence="3">Peptidylprolyl isomerase</fullName>
        <ecNumber evidence="3">5.2.1.8</ecNumber>
    </submittedName>
</protein>
<dbReference type="RefSeq" id="WP_379657638.1">
    <property type="nucleotide sequence ID" value="NZ_JBHTIV010000006.1"/>
</dbReference>
<feature type="domain" description="PpiC" evidence="2">
    <location>
        <begin position="90"/>
        <end position="163"/>
    </location>
</feature>
<dbReference type="Proteomes" id="UP001597049">
    <property type="component" value="Unassembled WGS sequence"/>
</dbReference>
<keyword evidence="4" id="KW-1185">Reference proteome</keyword>
<sequence length="204" mass="24244">MKIILLLIFVNFQLFSQNNLFRHNQDLYKDFGYSDEEISDFKSQGTLSIFNKEKHHSNLANKLFELNEGKSLILKGRKKKELKILKKKAVEHYRINYIFFDGKEMSYENLDGLRNRILKMNKRYKFEQLAQRYSMDMNRNRGGDSGWFKSNSVPQDFKNAALSSIRAANETFKVDLVDQEWYYLILKSYSPQLIEEILVLETLK</sequence>
<evidence type="ECO:0000256" key="1">
    <source>
        <dbReference type="PROSITE-ProRule" id="PRU00278"/>
    </source>
</evidence>
<dbReference type="SUPFAM" id="SSF54534">
    <property type="entry name" value="FKBP-like"/>
    <property type="match status" value="1"/>
</dbReference>
<dbReference type="Pfam" id="PF13616">
    <property type="entry name" value="Rotamase_3"/>
    <property type="match status" value="1"/>
</dbReference>
<name>A0ABW3GSZ8_9FLAO</name>
<keyword evidence="1" id="KW-0697">Rotamase</keyword>
<comment type="caution">
    <text evidence="3">The sequence shown here is derived from an EMBL/GenBank/DDBJ whole genome shotgun (WGS) entry which is preliminary data.</text>
</comment>
<evidence type="ECO:0000313" key="3">
    <source>
        <dbReference type="EMBL" id="MFD0932315.1"/>
    </source>
</evidence>